<dbReference type="Proteomes" id="UP001209229">
    <property type="component" value="Unassembled WGS sequence"/>
</dbReference>
<dbReference type="PROSITE" id="PS51257">
    <property type="entry name" value="PROKAR_LIPOPROTEIN"/>
    <property type="match status" value="1"/>
</dbReference>
<feature type="domain" description="Calcineurin-like phosphoesterase" evidence="2">
    <location>
        <begin position="31"/>
        <end position="149"/>
    </location>
</feature>
<dbReference type="GO" id="GO:0016787">
    <property type="term" value="F:hydrolase activity"/>
    <property type="evidence" value="ECO:0007669"/>
    <property type="project" value="InterPro"/>
</dbReference>
<feature type="chain" id="PRO_5041926452" evidence="1">
    <location>
        <begin position="22"/>
        <end position="609"/>
    </location>
</feature>
<dbReference type="RefSeq" id="WP_301188456.1">
    <property type="nucleotide sequence ID" value="NZ_JAPDPJ010000001.1"/>
</dbReference>
<keyword evidence="1" id="KW-0732">Signal</keyword>
<feature type="signal peptide" evidence="1">
    <location>
        <begin position="1"/>
        <end position="21"/>
    </location>
</feature>
<dbReference type="SUPFAM" id="SSF56300">
    <property type="entry name" value="Metallo-dependent phosphatases"/>
    <property type="match status" value="1"/>
</dbReference>
<dbReference type="Gene3D" id="3.60.21.10">
    <property type="match status" value="2"/>
</dbReference>
<dbReference type="InterPro" id="IPR029052">
    <property type="entry name" value="Metallo-depent_PP-like"/>
</dbReference>
<accession>A0AAE3M191</accession>
<evidence type="ECO:0000259" key="2">
    <source>
        <dbReference type="Pfam" id="PF00149"/>
    </source>
</evidence>
<protein>
    <submittedName>
        <fullName evidence="3">Metallophosphoesterase</fullName>
    </submittedName>
</protein>
<proteinExistence type="predicted"/>
<evidence type="ECO:0000256" key="1">
    <source>
        <dbReference type="SAM" id="SignalP"/>
    </source>
</evidence>
<evidence type="ECO:0000313" key="4">
    <source>
        <dbReference type="Proteomes" id="UP001209229"/>
    </source>
</evidence>
<sequence>MLQKFRIVWFACLLIVISVSCKPKSETNNIQIAFFADVHLSDIYGEFEGSNYKGVLNPANQKYVNIRTMNAQLHSTRIFNENYFAFRAALDDVVKRNIKIVALPGDFSDDGQPYNIRGLKAMLHAYTKAYGIQFFAITGNHDPVAPFTTDAGKVDFLGTGGKNQPVMSKSGLYTPKSSEENPVVVIPDIRKLGYEEIVEQLSANGFLPQEQYKYWETPFSTYKYENYNYTEALKQSSFIQRSYLIDTLSKRLPDVSYLVEPVDGLWLMAIDGNVYLPAKENDNFSKAKLNSGGEYSNILAHKKHLLKWVEKVVKESKRLNKTLVTFSHYPMIDFYDGASDDLKALFSERKMQLHRVPDEDVAATFAEAGIKIHFAGHMHLNDTGIRNYEDGSFLVNIQIPSLAGYPAAYKVLTIHNPDLMEVETVKLDLVPGFNELFPLYEQEYSYLKESGAKDIWNKQVLEAKSYDELMNWHLKELVRLRFLKRDWPEDFANFMLHSDGVSLLSYAGESDASNAKNYKWSGFDMIFDFYRLLNGDQLAVDDIGVERIEAYQTIINAELSKNVLVLDDSKPLEKQFHHFIKAFEALLNGEPSDNFKIDLNNGKFIGFIE</sequence>
<dbReference type="AlphaFoldDB" id="A0AAE3M191"/>
<gene>
    <name evidence="3" type="ORF">OM075_00330</name>
</gene>
<evidence type="ECO:0000313" key="3">
    <source>
        <dbReference type="EMBL" id="MCW3784885.1"/>
    </source>
</evidence>
<dbReference type="InterPro" id="IPR004843">
    <property type="entry name" value="Calcineurin-like_PHP"/>
</dbReference>
<reference evidence="3" key="1">
    <citation type="submission" date="2022-10" db="EMBL/GenBank/DDBJ databases">
        <authorList>
            <person name="Yu W.X."/>
        </authorList>
    </citation>
    <scope>NUCLEOTIDE SEQUENCE</scope>
    <source>
        <strain evidence="3">AAT</strain>
    </source>
</reference>
<dbReference type="Pfam" id="PF00149">
    <property type="entry name" value="Metallophos"/>
    <property type="match status" value="1"/>
</dbReference>
<organism evidence="3 4">
    <name type="scientific">Plebeiibacterium sediminum</name>
    <dbReference type="NCBI Taxonomy" id="2992112"/>
    <lineage>
        <taxon>Bacteria</taxon>
        <taxon>Pseudomonadati</taxon>
        <taxon>Bacteroidota</taxon>
        <taxon>Bacteroidia</taxon>
        <taxon>Marinilabiliales</taxon>
        <taxon>Marinilabiliaceae</taxon>
        <taxon>Plebeiibacterium</taxon>
    </lineage>
</organism>
<dbReference type="EMBL" id="JAPDPJ010000001">
    <property type="protein sequence ID" value="MCW3784885.1"/>
    <property type="molecule type" value="Genomic_DNA"/>
</dbReference>
<keyword evidence="4" id="KW-1185">Reference proteome</keyword>
<name>A0AAE3M191_9BACT</name>
<comment type="caution">
    <text evidence="3">The sequence shown here is derived from an EMBL/GenBank/DDBJ whole genome shotgun (WGS) entry which is preliminary data.</text>
</comment>